<evidence type="ECO:0000313" key="2">
    <source>
        <dbReference type="Proteomes" id="UP000653578"/>
    </source>
</evidence>
<comment type="caution">
    <text evidence="1">The sequence shown here is derived from an EMBL/GenBank/DDBJ whole genome shotgun (WGS) entry which is preliminary data.</text>
</comment>
<evidence type="ECO:0008006" key="3">
    <source>
        <dbReference type="Google" id="ProtNLM"/>
    </source>
</evidence>
<dbReference type="SUPFAM" id="SSF52540">
    <property type="entry name" value="P-loop containing nucleoside triphosphate hydrolases"/>
    <property type="match status" value="1"/>
</dbReference>
<evidence type="ECO:0000313" key="1">
    <source>
        <dbReference type="EMBL" id="NOU66229.1"/>
    </source>
</evidence>
<reference evidence="1 2" key="1">
    <citation type="submission" date="2019-10" db="EMBL/GenBank/DDBJ databases">
        <title>Description of Paenibacillus humi sp. nov.</title>
        <authorList>
            <person name="Carlier A."/>
            <person name="Qi S."/>
        </authorList>
    </citation>
    <scope>NUCLEOTIDE SEQUENCE [LARGE SCALE GENOMIC DNA]</scope>
    <source>
        <strain evidence="1 2">LMG 31461</strain>
    </source>
</reference>
<proteinExistence type="predicted"/>
<organism evidence="1 2">
    <name type="scientific">Paenibacillus plantarum</name>
    <dbReference type="NCBI Taxonomy" id="2654975"/>
    <lineage>
        <taxon>Bacteria</taxon>
        <taxon>Bacillati</taxon>
        <taxon>Bacillota</taxon>
        <taxon>Bacilli</taxon>
        <taxon>Bacillales</taxon>
        <taxon>Paenibacillaceae</taxon>
        <taxon>Paenibacillus</taxon>
    </lineage>
</organism>
<protein>
    <recommendedName>
        <fullName evidence="3">Sulfotransferase domain-containing protein</fullName>
    </recommendedName>
</protein>
<name>A0ABX1XE48_9BACL</name>
<dbReference type="Gene3D" id="3.40.50.300">
    <property type="entry name" value="P-loop containing nucleotide triphosphate hydrolases"/>
    <property type="match status" value="1"/>
</dbReference>
<dbReference type="InterPro" id="IPR027417">
    <property type="entry name" value="P-loop_NTPase"/>
</dbReference>
<gene>
    <name evidence="1" type="ORF">GC096_19500</name>
</gene>
<dbReference type="RefSeq" id="WP_171632533.1">
    <property type="nucleotide sequence ID" value="NZ_WHNY01000060.1"/>
</dbReference>
<keyword evidence="2" id="KW-1185">Reference proteome</keyword>
<dbReference type="Proteomes" id="UP000653578">
    <property type="component" value="Unassembled WGS sequence"/>
</dbReference>
<dbReference type="EMBL" id="WHNY01000060">
    <property type="protein sequence ID" value="NOU66229.1"/>
    <property type="molecule type" value="Genomic_DNA"/>
</dbReference>
<sequence length="492" mass="57513">MKKIYIHIGMPKTGSSAIQAFLALNYENLLKRHVHFPNPPSFSQAFQTSSGNADVLYELFINNELIEIERFIESLGHEDKVILSSERLFEVLQLYPTRFFSVLNRYNFKIICYVRRHDNLISSYYNQRVKNHDEVNRSTVLEYVKLNSHFYEVLSESLKYTSSERFIIRPYEKQQFCGGNIYSDFLNCIDIEVEGDFIFPEKIVNPSLGWDALEFRRHLNMLRIDHDNITNKLAINALLAKYTVEHNMGRPFQENSIFSPTERYEIINSFSEKYECIARTFLGRENGKLFYDDIPDIDSPWQQNEELSFEKSFEICKYLLNHKDKINVEEELMHIMLRGTVDRVLSDEDHLSHLDFENMAFIYTLITKPTALSKDISILQRKLDFWYIEASGLDPHFTLPNFNAKSNDGEISVKIGITSSVSAVIELFYISDNVTFDSKHCISRNLKKGYNEVIININERSAIKSLRLDPGNVEGVYLLHQFEVKVKKLKEM</sequence>
<accession>A0ABX1XE48</accession>